<evidence type="ECO:0000256" key="1">
    <source>
        <dbReference type="ARBA" id="ARBA00008998"/>
    </source>
</evidence>
<comment type="caution">
    <text evidence="4">The sequence shown here is derived from an EMBL/GenBank/DDBJ whole genome shotgun (WGS) entry which is preliminary data.</text>
</comment>
<dbReference type="Pfam" id="PF05670">
    <property type="entry name" value="NFACT-R_1"/>
    <property type="match status" value="1"/>
</dbReference>
<keyword evidence="5" id="KW-1185">Reference proteome</keyword>
<dbReference type="EMBL" id="JASFZW010000007">
    <property type="protein sequence ID" value="KAK2077131.1"/>
    <property type="molecule type" value="Genomic_DNA"/>
</dbReference>
<gene>
    <name evidence="4" type="primary">CCDC25</name>
    <name evidence="4" type="ORF">QBZ16_004765</name>
</gene>
<evidence type="ECO:0000256" key="2">
    <source>
        <dbReference type="SAM" id="MobiDB-lite"/>
    </source>
</evidence>
<feature type="region of interest" description="Disordered" evidence="2">
    <location>
        <begin position="146"/>
        <end position="184"/>
    </location>
</feature>
<accession>A0AAD9MML3</accession>
<reference evidence="4" key="1">
    <citation type="submission" date="2021-01" db="EMBL/GenBank/DDBJ databases">
        <authorList>
            <person name="Eckstrom K.M.E."/>
        </authorList>
    </citation>
    <scope>NUCLEOTIDE SEQUENCE</scope>
    <source>
        <strain evidence="4">UVCC 0001</strain>
    </source>
</reference>
<feature type="domain" description="NFACT RNA-binding" evidence="3">
    <location>
        <begin position="1"/>
        <end position="114"/>
    </location>
</feature>
<evidence type="ECO:0000313" key="4">
    <source>
        <dbReference type="EMBL" id="KAK2077131.1"/>
    </source>
</evidence>
<sequence length="233" mass="26853">MVFYFRPRGWVEGKDDYIIYMGADKYENEHLIRHALPLDVWFHVDALSSAHVYLRLPEGVGMEAIPAETLEDCLQLVKANSIQGNKQNNLQVVYTPASNLRKTAAMDVGQVGFHSQARVRKAPVARRLNEIVNRLNRTKEERQVDLEAERSMYDREQRGREKARLQDEERAEREAREEQRREKERLSYDRVMLEASMTTSKQMADAYENAEDYEASCGFFLWVGGAGVGGTSF</sequence>
<dbReference type="InterPro" id="IPR039730">
    <property type="entry name" value="Jlp2/Ccd25"/>
</dbReference>
<comment type="similarity">
    <text evidence="1">Belongs to the CCDC25 family.</text>
</comment>
<dbReference type="PANTHER" id="PTHR13049">
    <property type="entry name" value="DUF814-RELATED"/>
    <property type="match status" value="1"/>
</dbReference>
<protein>
    <submittedName>
        <fullName evidence="4">Coiled-coil domain-containing protein 25</fullName>
    </submittedName>
</protein>
<dbReference type="AlphaFoldDB" id="A0AAD9MML3"/>
<proteinExistence type="inferred from homology"/>
<organism evidence="4 5">
    <name type="scientific">Prototheca wickerhamii</name>
    <dbReference type="NCBI Taxonomy" id="3111"/>
    <lineage>
        <taxon>Eukaryota</taxon>
        <taxon>Viridiplantae</taxon>
        <taxon>Chlorophyta</taxon>
        <taxon>core chlorophytes</taxon>
        <taxon>Trebouxiophyceae</taxon>
        <taxon>Chlorellales</taxon>
        <taxon>Chlorellaceae</taxon>
        <taxon>Prototheca</taxon>
    </lineage>
</organism>
<dbReference type="Proteomes" id="UP001255856">
    <property type="component" value="Unassembled WGS sequence"/>
</dbReference>
<evidence type="ECO:0000259" key="3">
    <source>
        <dbReference type="Pfam" id="PF05670"/>
    </source>
</evidence>
<evidence type="ECO:0000313" key="5">
    <source>
        <dbReference type="Proteomes" id="UP001255856"/>
    </source>
</evidence>
<dbReference type="PANTHER" id="PTHR13049:SF2">
    <property type="entry name" value="COILED-COIL DOMAIN-CONTAINING PROTEIN 25"/>
    <property type="match status" value="1"/>
</dbReference>
<dbReference type="InterPro" id="IPR008532">
    <property type="entry name" value="NFACT_RNA-bd"/>
</dbReference>
<name>A0AAD9MML3_PROWI</name>